<keyword evidence="6 9" id="KW-0119">Carbohydrate metabolism</keyword>
<organism evidence="12 13">
    <name type="scientific">Papaver somniferum</name>
    <name type="common">Opium poppy</name>
    <dbReference type="NCBI Taxonomy" id="3469"/>
    <lineage>
        <taxon>Eukaryota</taxon>
        <taxon>Viridiplantae</taxon>
        <taxon>Streptophyta</taxon>
        <taxon>Embryophyta</taxon>
        <taxon>Tracheophyta</taxon>
        <taxon>Spermatophyta</taxon>
        <taxon>Magnoliopsida</taxon>
        <taxon>Ranunculales</taxon>
        <taxon>Papaveraceae</taxon>
        <taxon>Papaveroideae</taxon>
        <taxon>Papaver</taxon>
    </lineage>
</organism>
<evidence type="ECO:0000256" key="5">
    <source>
        <dbReference type="ARBA" id="ARBA00022679"/>
    </source>
</evidence>
<dbReference type="STRING" id="3469.A0A4Y7JXK8"/>
<dbReference type="SUPFAM" id="SSF51445">
    <property type="entry name" value="(Trans)glycosidases"/>
    <property type="match status" value="2"/>
</dbReference>
<dbReference type="Gene3D" id="3.20.20.80">
    <property type="entry name" value="Glycosidases"/>
    <property type="match status" value="2"/>
</dbReference>
<dbReference type="InterPro" id="IPR012948">
    <property type="entry name" value="AARP2CN"/>
</dbReference>
<evidence type="ECO:0000313" key="12">
    <source>
        <dbReference type="EMBL" id="RZC64731.1"/>
    </source>
</evidence>
<feature type="domain" description="AARP2CN" evidence="10">
    <location>
        <begin position="339"/>
        <end position="425"/>
    </location>
</feature>
<dbReference type="Pfam" id="PF08142">
    <property type="entry name" value="AARP2CN"/>
    <property type="match status" value="1"/>
</dbReference>
<evidence type="ECO:0000256" key="6">
    <source>
        <dbReference type="ARBA" id="ARBA00023277"/>
    </source>
</evidence>
<evidence type="ECO:0000256" key="4">
    <source>
        <dbReference type="ARBA" id="ARBA00022676"/>
    </source>
</evidence>
<sequence length="1228" mass="139245">MLVSRSLCLLQSTPIFSNKSLLPHKFTKFNKKLSTFSPSLKWRVVRKKGMLLSVNAVSAEDFPENPMKRVRIVLHPTSLPGNYAIDDLGDKVFKFLDWIHHFGCSVWQVLSLVPLGRKADEEGSPHCGQDANCGSTLLISLEELVKDGMQSELCLKLLQVSKPNKAEIYGYQENKGEDDDWDGEIDDEPAPPSHIVLVQGPPNVGKSLLIKSLFKHFTEQHMIDDIQGPITIRTGDKRKRLQFEECPDDINGMIDAAKYADLVLSLVDARNFRVLSLLRVHGLPKVMGVLTHLDQFKDETELTKTIEHLQDHFQTEICEGATIFHLSCLNDYELYKMLEVQKLAEAISMLRFRTPSWRAEHPYVLVDRFEDVTPPEKLHKDANCKRIIGLCGHLRGCNIKSGSKVHLAGVGDFRLDGVRSTADPSPLSSEMEKENDFFEPPHMKKKRFRTGTYIRLEVHDVPFSIVENFDPCHPILVGGINHEEDNVGCMQARLKRHDWHMKLLKSEDPTTVSAGWRRYQTIPIYAMELDTKQHESAKYIPQYEHCLAMFWGPLAPPHTRIAVVQGNKEVFRIRATAVVLDPKHHSKIVKESKLKGKPHKIRGRRAPIKFTPDTDVDKVIGASIRTWTEIRGKVDEATKKEGIAKCTFKSKIDFHDTVIMPVFRQVEAPRVHYPLAALEPHDYIVPVNKDSLKQGDPAAHRQLRLAQQRLSAEDFAVNVGEDLPENYGDWFPEKDIKDKRRAGILLHPTSLHGNYGIGDLGDDVFNFLDWLHHSGCSVWQVLPLVPPGRKANEEGSPYSGQDANCGNTLLISLEELVKDGLLNKDELPKPMDAERVKFEAVASVKEPLIAKAAERLMLSEGELKKQLEEFRKDPEISGWLEDAAYFAAIDNSLNTFTWNEWPEPLKNRHIVALEGIYETERDFINNFIAQQFLFQRQWHKVRKYAQSKGIRIMGDMPIYVGYHSADVWANKKQFLLNRSGFPVLVSGVPPDAFSETGQLWDSPLYDWKAMEAVGFSWWVQRIRRAHDLYDEFRIDHFRGFAGFWAAGPKKALFDAIFKSVGKIDIVAEDLGVITEDVVQLRKAIGAPGMAVLQFGFGGDSENPHLLHNHESDQVAYTGTHDNDTVRGWWENLKQEEKSSVLKYLAIGEEGDISWTLIRVLLSSVARTAIIPMQDILSLGSSARMNVPATQFGNWSWRLPSSLSFDDLEPEAKKLRDILLLANCPTTKT</sequence>
<dbReference type="InterPro" id="IPR027417">
    <property type="entry name" value="P-loop_NTPase"/>
</dbReference>
<dbReference type="NCBIfam" id="NF011080">
    <property type="entry name" value="PRK14508.1-3"/>
    <property type="match status" value="1"/>
</dbReference>
<feature type="domain" description="Ribosome biogenesis protein BMS1/TSR1 C-terminal" evidence="11">
    <location>
        <begin position="333"/>
        <end position="666"/>
    </location>
</feature>
<protein>
    <recommendedName>
        <fullName evidence="3 9">4-alpha-glucanotransferase</fullName>
        <ecNumber evidence="3 9">2.4.1.25</ecNumber>
    </recommendedName>
    <alternativeName>
        <fullName evidence="7 9">Amylomaltase</fullName>
    </alternativeName>
    <alternativeName>
        <fullName evidence="8 9">Disproportionating enzyme</fullName>
    </alternativeName>
</protein>
<dbReference type="GO" id="GO:0004134">
    <property type="term" value="F:4-alpha-glucanotransferase activity"/>
    <property type="evidence" value="ECO:0007669"/>
    <property type="project" value="UniProtKB-EC"/>
</dbReference>
<comment type="similarity">
    <text evidence="2 9">Belongs to the disproportionating enzyme family.</text>
</comment>
<keyword evidence="5 9" id="KW-0808">Transferase</keyword>
<dbReference type="NCBIfam" id="TIGR00217">
    <property type="entry name" value="malQ"/>
    <property type="match status" value="1"/>
</dbReference>
<evidence type="ECO:0000256" key="3">
    <source>
        <dbReference type="ARBA" id="ARBA00012560"/>
    </source>
</evidence>
<evidence type="ECO:0000256" key="2">
    <source>
        <dbReference type="ARBA" id="ARBA00005684"/>
    </source>
</evidence>
<evidence type="ECO:0000256" key="1">
    <source>
        <dbReference type="ARBA" id="ARBA00000439"/>
    </source>
</evidence>
<keyword evidence="13" id="KW-1185">Reference proteome</keyword>
<proteinExistence type="inferred from homology"/>
<dbReference type="InterPro" id="IPR007034">
    <property type="entry name" value="BMS1_TSR1_C"/>
</dbReference>
<dbReference type="EC" id="2.4.1.25" evidence="3 9"/>
<dbReference type="GO" id="GO:0042254">
    <property type="term" value="P:ribosome biogenesis"/>
    <property type="evidence" value="ECO:0007669"/>
    <property type="project" value="InterPro"/>
</dbReference>
<gene>
    <name evidence="12" type="ORF">C5167_008423</name>
</gene>
<evidence type="ECO:0000256" key="8">
    <source>
        <dbReference type="ARBA" id="ARBA00031501"/>
    </source>
</evidence>
<dbReference type="Pfam" id="PF04950">
    <property type="entry name" value="RIBIOP_C"/>
    <property type="match status" value="1"/>
</dbReference>
<dbReference type="PANTHER" id="PTHR32438">
    <property type="entry name" value="4-ALPHA-GLUCANOTRANSFERASE DPE1, CHLOROPLASTIC/AMYLOPLASTIC"/>
    <property type="match status" value="1"/>
</dbReference>
<dbReference type="PANTHER" id="PTHR32438:SF5">
    <property type="entry name" value="4-ALPHA-GLUCANOTRANSFERASE DPE1, CHLOROPLASTIC_AMYLOPLASTIC"/>
    <property type="match status" value="1"/>
</dbReference>
<dbReference type="SMART" id="SM01362">
    <property type="entry name" value="DUF663"/>
    <property type="match status" value="1"/>
</dbReference>
<dbReference type="GO" id="GO:0005975">
    <property type="term" value="P:carbohydrate metabolic process"/>
    <property type="evidence" value="ECO:0007669"/>
    <property type="project" value="InterPro"/>
</dbReference>
<dbReference type="Proteomes" id="UP000316621">
    <property type="component" value="Chromosome 6"/>
</dbReference>
<dbReference type="Gramene" id="RZC64731">
    <property type="protein sequence ID" value="RZC64731"/>
    <property type="gene ID" value="C5167_008423"/>
</dbReference>
<reference evidence="12 13" key="1">
    <citation type="journal article" date="2018" name="Science">
        <title>The opium poppy genome and morphinan production.</title>
        <authorList>
            <person name="Guo L."/>
            <person name="Winzer T."/>
            <person name="Yang X."/>
            <person name="Li Y."/>
            <person name="Ning Z."/>
            <person name="He Z."/>
            <person name="Teodor R."/>
            <person name="Lu Y."/>
            <person name="Bowser T.A."/>
            <person name="Graham I.A."/>
            <person name="Ye K."/>
        </authorList>
    </citation>
    <scope>NUCLEOTIDE SEQUENCE [LARGE SCALE GENOMIC DNA]</scope>
    <source>
        <strain evidence="13">cv. HN1</strain>
        <tissue evidence="12">Leaves</tissue>
    </source>
</reference>
<accession>A0A4Y7JXK8</accession>
<dbReference type="Pfam" id="PF02446">
    <property type="entry name" value="Glyco_hydro_77"/>
    <property type="match status" value="2"/>
</dbReference>
<evidence type="ECO:0000256" key="7">
    <source>
        <dbReference type="ARBA" id="ARBA00031423"/>
    </source>
</evidence>
<dbReference type="SUPFAM" id="SSF52540">
    <property type="entry name" value="P-loop containing nucleoside triphosphate hydrolases"/>
    <property type="match status" value="1"/>
</dbReference>
<dbReference type="SMART" id="SM00785">
    <property type="entry name" value="AARP2CN"/>
    <property type="match status" value="1"/>
</dbReference>
<dbReference type="AlphaFoldDB" id="A0A4Y7JXK8"/>
<dbReference type="Gene3D" id="3.40.50.300">
    <property type="entry name" value="P-loop containing nucleotide triphosphate hydrolases"/>
    <property type="match status" value="1"/>
</dbReference>
<evidence type="ECO:0000256" key="9">
    <source>
        <dbReference type="RuleBase" id="RU361207"/>
    </source>
</evidence>
<evidence type="ECO:0000259" key="10">
    <source>
        <dbReference type="SMART" id="SM00785"/>
    </source>
</evidence>
<evidence type="ECO:0000259" key="11">
    <source>
        <dbReference type="SMART" id="SM01362"/>
    </source>
</evidence>
<dbReference type="EMBL" id="CM010720">
    <property type="protein sequence ID" value="RZC64731.1"/>
    <property type="molecule type" value="Genomic_DNA"/>
</dbReference>
<name>A0A4Y7JXK8_PAPSO</name>
<dbReference type="InterPro" id="IPR003385">
    <property type="entry name" value="Glyco_hydro_77"/>
</dbReference>
<keyword evidence="4 9" id="KW-0328">Glycosyltransferase</keyword>
<comment type="catalytic activity">
    <reaction evidence="1 9">
        <text>Transfers a segment of a (1-&gt;4)-alpha-D-glucan to a new position in an acceptor, which may be glucose or a (1-&gt;4)-alpha-D-glucan.</text>
        <dbReference type="EC" id="2.4.1.25"/>
    </reaction>
</comment>
<dbReference type="InterPro" id="IPR017853">
    <property type="entry name" value="GH"/>
</dbReference>
<evidence type="ECO:0000313" key="13">
    <source>
        <dbReference type="Proteomes" id="UP000316621"/>
    </source>
</evidence>
<dbReference type="GO" id="GO:0005634">
    <property type="term" value="C:nucleus"/>
    <property type="evidence" value="ECO:0007669"/>
    <property type="project" value="InterPro"/>
</dbReference>